<dbReference type="InterPro" id="IPR024743">
    <property type="entry name" value="Dynein_HC_stalk"/>
</dbReference>
<evidence type="ECO:0000256" key="14">
    <source>
        <dbReference type="ARBA" id="ARBA00023212"/>
    </source>
</evidence>
<dbReference type="Pfam" id="PF17852">
    <property type="entry name" value="Dynein_AAA_lid"/>
    <property type="match status" value="1"/>
</dbReference>
<dbReference type="Pfam" id="PF18199">
    <property type="entry name" value="Dynein_C"/>
    <property type="match status" value="1"/>
</dbReference>
<dbReference type="InterPro" id="IPR018247">
    <property type="entry name" value="EF_Hand_1_Ca_BS"/>
</dbReference>
<reference evidence="23" key="1">
    <citation type="submission" date="2019-10" db="EMBL/GenBank/DDBJ databases">
        <title>The sequence and de novo assembly of the wild yak genome.</title>
        <authorList>
            <person name="Liu Y."/>
        </authorList>
    </citation>
    <scope>NUCLEOTIDE SEQUENCE [LARGE SCALE GENOMIC DNA]</scope>
    <source>
        <strain evidence="23">WY2019</strain>
    </source>
</reference>
<dbReference type="InterPro" id="IPR002048">
    <property type="entry name" value="EF_hand_dom"/>
</dbReference>
<feature type="domain" description="EF-hand" evidence="22">
    <location>
        <begin position="2298"/>
        <end position="2333"/>
    </location>
</feature>
<keyword evidence="10" id="KW-0243">Dynein</keyword>
<dbReference type="InterPro" id="IPR041466">
    <property type="entry name" value="Dynein_AAA5_ext"/>
</dbReference>
<dbReference type="FunFam" id="3.40.50.300:FF:001328">
    <property type="entry name" value="Dynein heavy chain 6, axonemal"/>
    <property type="match status" value="1"/>
</dbReference>
<keyword evidence="14" id="KW-0206">Cytoskeleton</keyword>
<dbReference type="Gene3D" id="1.10.8.710">
    <property type="match status" value="1"/>
</dbReference>
<dbReference type="InterPro" id="IPR041658">
    <property type="entry name" value="AAA_lid_11"/>
</dbReference>
<evidence type="ECO:0000256" key="2">
    <source>
        <dbReference type="ARBA" id="ARBA00004430"/>
    </source>
</evidence>
<dbReference type="Gene3D" id="1.20.140.100">
    <property type="entry name" value="Dynein heavy chain, N-terminal domain 2"/>
    <property type="match status" value="1"/>
</dbReference>
<dbReference type="FunFam" id="3.40.50.300:FF:000223">
    <property type="entry name" value="Dynein heavy chain 3, axonemal"/>
    <property type="match status" value="1"/>
</dbReference>
<dbReference type="FunFam" id="1.10.8.1220:FF:000001">
    <property type="entry name" value="Dynein axonemal heavy chain 5"/>
    <property type="match status" value="1"/>
</dbReference>
<evidence type="ECO:0000256" key="18">
    <source>
        <dbReference type="ARBA" id="ARBA00078543"/>
    </source>
</evidence>
<comment type="subcellular location">
    <subcellularLocation>
        <location evidence="1">Cell projection</location>
        <location evidence="1">Cilium</location>
        <location evidence="1">Flagellum</location>
    </subcellularLocation>
    <subcellularLocation>
        <location evidence="2">Cytoplasm</location>
        <location evidence="2">Cytoskeleton</location>
        <location evidence="2">Cilium axoneme</location>
    </subcellularLocation>
</comment>
<accession>A0A6B0QRM1</accession>
<dbReference type="Gene3D" id="1.10.472.130">
    <property type="match status" value="1"/>
</dbReference>
<dbReference type="InterPro" id="IPR024317">
    <property type="entry name" value="Dynein_heavy_chain_D4_dom"/>
</dbReference>
<dbReference type="InterPro" id="IPR043160">
    <property type="entry name" value="Dynein_C_barrel"/>
</dbReference>
<dbReference type="InterPro" id="IPR042222">
    <property type="entry name" value="Dynein_2_N"/>
</dbReference>
<dbReference type="Pfam" id="PF03028">
    <property type="entry name" value="Dynein_heavy"/>
    <property type="match status" value="1"/>
</dbReference>
<dbReference type="FunFam" id="3.20.180.20:FF:000003">
    <property type="entry name" value="Dynein heavy chain 12, axonemal"/>
    <property type="match status" value="1"/>
</dbReference>
<keyword evidence="8" id="KW-0067">ATP-binding</keyword>
<keyword evidence="13" id="KW-0505">Motor protein</keyword>
<dbReference type="Pfam" id="PF12780">
    <property type="entry name" value="AAA_8"/>
    <property type="match status" value="1"/>
</dbReference>
<evidence type="ECO:0000256" key="21">
    <source>
        <dbReference type="SAM" id="MobiDB-lite"/>
    </source>
</evidence>
<evidence type="ECO:0000256" key="13">
    <source>
        <dbReference type="ARBA" id="ARBA00023175"/>
    </source>
</evidence>
<dbReference type="Pfam" id="PF12775">
    <property type="entry name" value="AAA_7"/>
    <property type="match status" value="1"/>
</dbReference>
<keyword evidence="11 20" id="KW-0175">Coiled coil</keyword>
<evidence type="ECO:0000256" key="10">
    <source>
        <dbReference type="ARBA" id="ARBA00023017"/>
    </source>
</evidence>
<dbReference type="Pfam" id="PF12781">
    <property type="entry name" value="AAA_9"/>
    <property type="match status" value="1"/>
</dbReference>
<evidence type="ECO:0000256" key="1">
    <source>
        <dbReference type="ARBA" id="ARBA00004230"/>
    </source>
</evidence>
<keyword evidence="9" id="KW-0282">Flagellum</keyword>
<dbReference type="Gene3D" id="1.20.920.20">
    <property type="match status" value="1"/>
</dbReference>
<dbReference type="InterPro" id="IPR004273">
    <property type="entry name" value="Dynein_heavy_D6_P-loop"/>
</dbReference>
<feature type="region of interest" description="Disordered" evidence="21">
    <location>
        <begin position="1"/>
        <end position="54"/>
    </location>
</feature>
<evidence type="ECO:0000256" key="8">
    <source>
        <dbReference type="ARBA" id="ARBA00022840"/>
    </source>
</evidence>
<evidence type="ECO:0000256" key="12">
    <source>
        <dbReference type="ARBA" id="ARBA00023069"/>
    </source>
</evidence>
<dbReference type="FunFam" id="1.20.1270.280:FF:000001">
    <property type="entry name" value="dynein heavy chain 7, axonemal"/>
    <property type="match status" value="1"/>
</dbReference>
<gene>
    <name evidence="23" type="ORF">E5288_WYG000642</name>
</gene>
<dbReference type="InterPro" id="IPR035706">
    <property type="entry name" value="AAA_9"/>
</dbReference>
<keyword evidence="24" id="KW-1185">Reference proteome</keyword>
<dbReference type="Gene3D" id="1.20.58.1120">
    <property type="match status" value="1"/>
</dbReference>
<keyword evidence="5" id="KW-0493">Microtubule</keyword>
<feature type="region of interest" description="Disordered" evidence="21">
    <location>
        <begin position="97"/>
        <end position="121"/>
    </location>
</feature>
<evidence type="ECO:0000256" key="3">
    <source>
        <dbReference type="ARBA" id="ARBA00008887"/>
    </source>
</evidence>
<dbReference type="InterPro" id="IPR041228">
    <property type="entry name" value="Dynein_C"/>
</dbReference>
<dbReference type="FunFam" id="3.40.50.300:FF:000044">
    <property type="entry name" value="Dynein heavy chain 5, axonemal"/>
    <property type="match status" value="1"/>
</dbReference>
<dbReference type="PANTHER" id="PTHR22878">
    <property type="entry name" value="DYNEIN HEAVY CHAIN 6, AXONEMAL-LIKE-RELATED"/>
    <property type="match status" value="1"/>
</dbReference>
<dbReference type="InterPro" id="IPR035699">
    <property type="entry name" value="AAA_6"/>
</dbReference>
<evidence type="ECO:0000313" key="23">
    <source>
        <dbReference type="EMBL" id="MXQ79126.1"/>
    </source>
</evidence>
<dbReference type="GO" id="GO:0045505">
    <property type="term" value="F:dynein intermediate chain binding"/>
    <property type="evidence" value="ECO:0007669"/>
    <property type="project" value="InterPro"/>
</dbReference>
<dbReference type="FunFam" id="1.20.58.1120:FF:000005">
    <property type="entry name" value="Dynein, axonemal, heavy chain 12"/>
    <property type="match status" value="1"/>
</dbReference>
<dbReference type="SMART" id="SM00382">
    <property type="entry name" value="AAA"/>
    <property type="match status" value="3"/>
</dbReference>
<evidence type="ECO:0000256" key="16">
    <source>
        <dbReference type="ARBA" id="ARBA00062885"/>
    </source>
</evidence>
<evidence type="ECO:0000313" key="24">
    <source>
        <dbReference type="Proteomes" id="UP000322234"/>
    </source>
</evidence>
<protein>
    <recommendedName>
        <fullName evidence="17">Dynein axonemal heavy chain 7</fullName>
    </recommendedName>
    <alternativeName>
        <fullName evidence="19">Axonemal beta dynein heavy chain 7</fullName>
    </alternativeName>
    <alternativeName>
        <fullName evidence="18">Ciliary dynein heavy chain 7</fullName>
    </alternativeName>
</protein>
<keyword evidence="6" id="KW-0677">Repeat</keyword>
<evidence type="ECO:0000256" key="9">
    <source>
        <dbReference type="ARBA" id="ARBA00022846"/>
    </source>
</evidence>
<proteinExistence type="inferred from homology"/>
<dbReference type="InterPro" id="IPR043157">
    <property type="entry name" value="Dynein_AAA1S"/>
</dbReference>
<dbReference type="FunFam" id="1.10.287.2620:FF:000002">
    <property type="entry name" value="Dynein heavy chain 2, axonemal"/>
    <property type="match status" value="1"/>
</dbReference>
<dbReference type="GO" id="GO:0003341">
    <property type="term" value="P:cilium movement"/>
    <property type="evidence" value="ECO:0007669"/>
    <property type="project" value="UniProtKB-ARBA"/>
</dbReference>
<dbReference type="InterPro" id="IPR026983">
    <property type="entry name" value="DHC"/>
</dbReference>
<evidence type="ECO:0000256" key="11">
    <source>
        <dbReference type="ARBA" id="ARBA00023054"/>
    </source>
</evidence>
<comment type="caution">
    <text evidence="23">The sequence shown here is derived from an EMBL/GenBank/DDBJ whole genome shotgun (WGS) entry which is preliminary data.</text>
</comment>
<evidence type="ECO:0000256" key="7">
    <source>
        <dbReference type="ARBA" id="ARBA00022741"/>
    </source>
</evidence>
<keyword evidence="7" id="KW-0547">Nucleotide-binding</keyword>
<evidence type="ECO:0000256" key="20">
    <source>
        <dbReference type="SAM" id="Coils"/>
    </source>
</evidence>
<dbReference type="FunFam" id="3.10.490.20:FF:000001">
    <property type="entry name" value="dynein heavy chain 7, axonemal"/>
    <property type="match status" value="1"/>
</dbReference>
<evidence type="ECO:0000256" key="19">
    <source>
        <dbReference type="ARBA" id="ARBA00082102"/>
    </source>
</evidence>
<dbReference type="Pfam" id="PF17857">
    <property type="entry name" value="AAA_lid_1"/>
    <property type="match status" value="1"/>
</dbReference>
<dbReference type="InterPro" id="IPR013602">
    <property type="entry name" value="Dynein_heavy_linker"/>
</dbReference>
<dbReference type="InterPro" id="IPR041589">
    <property type="entry name" value="DNAH3_AAA_lid_1"/>
</dbReference>
<dbReference type="InterPro" id="IPR042219">
    <property type="entry name" value="AAA_lid_11_sf"/>
</dbReference>
<dbReference type="Gene3D" id="6.10.140.1060">
    <property type="match status" value="1"/>
</dbReference>
<dbReference type="Pfam" id="PF08393">
    <property type="entry name" value="DHC_N2"/>
    <property type="match status" value="1"/>
</dbReference>
<dbReference type="GO" id="GO:0005524">
    <property type="term" value="F:ATP binding"/>
    <property type="evidence" value="ECO:0007669"/>
    <property type="project" value="UniProtKB-KW"/>
</dbReference>
<dbReference type="FunFam" id="1.20.140.100:FF:000004">
    <property type="entry name" value="Dynein axonemal heavy chain 6"/>
    <property type="match status" value="1"/>
</dbReference>
<dbReference type="GO" id="GO:0008569">
    <property type="term" value="F:minus-end-directed microtubule motor activity"/>
    <property type="evidence" value="ECO:0007669"/>
    <property type="project" value="InterPro"/>
</dbReference>
<dbReference type="Proteomes" id="UP000322234">
    <property type="component" value="Unassembled WGS sequence"/>
</dbReference>
<dbReference type="GO" id="GO:0031514">
    <property type="term" value="C:motile cilium"/>
    <property type="evidence" value="ECO:0007669"/>
    <property type="project" value="UniProtKB-SubCell"/>
</dbReference>
<dbReference type="GO" id="GO:0005509">
    <property type="term" value="F:calcium ion binding"/>
    <property type="evidence" value="ECO:0007669"/>
    <property type="project" value="InterPro"/>
</dbReference>
<dbReference type="SUPFAM" id="SSF52540">
    <property type="entry name" value="P-loop containing nucleoside triphosphate hydrolases"/>
    <property type="match status" value="4"/>
</dbReference>
<dbReference type="GO" id="GO:0005858">
    <property type="term" value="C:axonemal dynein complex"/>
    <property type="evidence" value="ECO:0007669"/>
    <property type="project" value="UniProtKB-ARBA"/>
</dbReference>
<dbReference type="Gene3D" id="1.10.287.2620">
    <property type="match status" value="1"/>
</dbReference>
<dbReference type="Pfam" id="PF18198">
    <property type="entry name" value="AAA_lid_11"/>
    <property type="match status" value="1"/>
</dbReference>
<evidence type="ECO:0000256" key="17">
    <source>
        <dbReference type="ARBA" id="ARBA00071816"/>
    </source>
</evidence>
<keyword evidence="15" id="KW-0966">Cell projection</keyword>
<dbReference type="PROSITE" id="PS00018">
    <property type="entry name" value="EF_HAND_1"/>
    <property type="match status" value="1"/>
</dbReference>
<dbReference type="InterPro" id="IPR003593">
    <property type="entry name" value="AAA+_ATPase"/>
</dbReference>
<dbReference type="FunFam" id="1.20.920.20:FF:000006">
    <property type="entry name" value="Dynein, axonemal, heavy chain 6"/>
    <property type="match status" value="1"/>
</dbReference>
<evidence type="ECO:0000256" key="4">
    <source>
        <dbReference type="ARBA" id="ARBA00022490"/>
    </source>
</evidence>
<dbReference type="GO" id="GO:0005874">
    <property type="term" value="C:microtubule"/>
    <property type="evidence" value="ECO:0007669"/>
    <property type="project" value="UniProtKB-KW"/>
</dbReference>
<dbReference type="PANTHER" id="PTHR22878:SF66">
    <property type="entry name" value="DYNEIN AXONEMAL HEAVY CHAIN 7"/>
    <property type="match status" value="1"/>
</dbReference>
<dbReference type="FunFam" id="3.40.50.300:FF:002141">
    <property type="entry name" value="Dynein heavy chain"/>
    <property type="match status" value="1"/>
</dbReference>
<dbReference type="Gene3D" id="1.20.920.30">
    <property type="match status" value="1"/>
</dbReference>
<dbReference type="FunFam" id="1.10.8.710:FF:000004">
    <property type="entry name" value="Dynein axonemal heavy chain 6"/>
    <property type="match status" value="1"/>
</dbReference>
<dbReference type="Gene3D" id="3.20.180.20">
    <property type="entry name" value="Dynein heavy chain, N-terminal domain 2"/>
    <property type="match status" value="1"/>
</dbReference>
<name>A0A6B0QRM1_9CETA</name>
<organism evidence="23 24">
    <name type="scientific">Bos mutus</name>
    <name type="common">wild yak</name>
    <dbReference type="NCBI Taxonomy" id="72004"/>
    <lineage>
        <taxon>Eukaryota</taxon>
        <taxon>Metazoa</taxon>
        <taxon>Chordata</taxon>
        <taxon>Craniata</taxon>
        <taxon>Vertebrata</taxon>
        <taxon>Euteleostomi</taxon>
        <taxon>Mammalia</taxon>
        <taxon>Eutheria</taxon>
        <taxon>Laurasiatheria</taxon>
        <taxon>Artiodactyla</taxon>
        <taxon>Ruminantia</taxon>
        <taxon>Pecora</taxon>
        <taxon>Bovidae</taxon>
        <taxon>Bovinae</taxon>
        <taxon>Bos</taxon>
    </lineage>
</organism>
<dbReference type="FunFam" id="1.10.472.130:FF:000005">
    <property type="entry name" value="Dynein axonemal heavy chain 7"/>
    <property type="match status" value="1"/>
</dbReference>
<feature type="coiled-coil region" evidence="20">
    <location>
        <begin position="2889"/>
        <end position="2937"/>
    </location>
</feature>
<dbReference type="GO" id="GO:0051959">
    <property type="term" value="F:dynein light intermediate chain binding"/>
    <property type="evidence" value="ECO:0007669"/>
    <property type="project" value="InterPro"/>
</dbReference>
<evidence type="ECO:0000256" key="6">
    <source>
        <dbReference type="ARBA" id="ARBA00022737"/>
    </source>
</evidence>
<dbReference type="FunFam" id="1.10.8.720:FF:000001">
    <property type="entry name" value="dynein heavy chain 7, axonemal"/>
    <property type="match status" value="1"/>
</dbReference>
<dbReference type="FunFam" id="1.20.920.30:FF:000002">
    <property type="entry name" value="Dynein axonemal heavy chain 3"/>
    <property type="match status" value="1"/>
</dbReference>
<dbReference type="Gene3D" id="1.20.1270.280">
    <property type="match status" value="1"/>
</dbReference>
<dbReference type="Gene3D" id="1.10.8.720">
    <property type="entry name" value="Region D6 of dynein motor"/>
    <property type="match status" value="1"/>
</dbReference>
<dbReference type="Pfam" id="PF12777">
    <property type="entry name" value="MT"/>
    <property type="match status" value="1"/>
</dbReference>
<keyword evidence="4" id="KW-0963">Cytoplasm</keyword>
<evidence type="ECO:0000256" key="15">
    <source>
        <dbReference type="ARBA" id="ARBA00023273"/>
    </source>
</evidence>
<keyword evidence="12" id="KW-0969">Cilium</keyword>
<dbReference type="Gene3D" id="3.40.50.300">
    <property type="entry name" value="P-loop containing nucleotide triphosphate hydrolases"/>
    <property type="match status" value="5"/>
</dbReference>
<dbReference type="InterPro" id="IPR027417">
    <property type="entry name" value="P-loop_NTPase"/>
</dbReference>
<dbReference type="Gene3D" id="3.10.490.20">
    <property type="match status" value="1"/>
</dbReference>
<comment type="subunit">
    <text evidence="16">The dynein complex consists of at least two heavy chains and a number of intermediate and light chains.</text>
</comment>
<dbReference type="InterPro" id="IPR042228">
    <property type="entry name" value="Dynein_linker_3"/>
</dbReference>
<dbReference type="EMBL" id="VBQZ03000001">
    <property type="protein sequence ID" value="MXQ79126.1"/>
    <property type="molecule type" value="Genomic_DNA"/>
</dbReference>
<evidence type="ECO:0000259" key="22">
    <source>
        <dbReference type="PROSITE" id="PS50222"/>
    </source>
</evidence>
<feature type="compositionally biased region" description="Basic and acidic residues" evidence="21">
    <location>
        <begin position="1"/>
        <end position="15"/>
    </location>
</feature>
<dbReference type="Pfam" id="PF12774">
    <property type="entry name" value="AAA_6"/>
    <property type="match status" value="1"/>
</dbReference>
<dbReference type="FunFam" id="3.40.50.300:FF:000362">
    <property type="entry name" value="Dynein, axonemal, heavy chain 6"/>
    <property type="match status" value="1"/>
</dbReference>
<comment type="similarity">
    <text evidence="3">Belongs to the dynein heavy chain family.</text>
</comment>
<dbReference type="Gene3D" id="1.10.8.1220">
    <property type="match status" value="1"/>
</dbReference>
<sequence>MSSEQDKPPSKEKSKTQVRFLPQLSTDKSASKEKPKTPGRILPQLATVSTKPQWQQAAPSFHLNVKQDEDIPEQFSVKNEQSYAEYKERFGKKGRLLDQIDDSHAGPSTSRGKSKSPHKERENFRSTLVNVIICLCYYLESKISIDKEKKYQFCSFIFWQNLSPDVLIPEEHDGAPEEVAKCGSYLVQILKQQDAALDSATPDESTLPKLTTSAIEKDILRYYYYIHHGIDTDHVAPMEDSWLEHVLNLVPQHLKVLTNSILALSDEMREDYLLSVKKSIVDFVLKDPREKEDDKKVEELPPHRAEMEILPKPWRKSFLAASTYIRDHLNAMNPTMLSVLDLWHSTFKKLRLVDIEEFHNRQDALELSTFQTIVMKHMESAKETLLKMWFPEVQNIYYQGNKKKLLPTGDSSAKMESFFNCAATLMTLQLQELALVSMQDYTDLIAQPPDSVRAFEHPGFVMRLILDNDTIKFEPDFNDYTDILLNVYDVMIKAVNFVPRVETKLYSKWESKSKPTILKPIILNEIVEAHKEKIKEVVVRESVAPIEHLRFYDKYNFLITRKAEQDADAFLAENHHYEKIIQEIRKYQKLIEDIQYTSRKTVRLGMFEVRCEELIRALVKRADVICGKLIAKMFRDHQEVNTRLCEEFEKISEKALSTPPNTAELMEMKAYIQKVETVDMVELGQRLVDSKNCLTFLIECTNFSPADIRLNNNVFQWYGRMEEIFDEHRKIIKEKTEQYQEGLKLRCERFVEELESYAKQSEEFYSFGDLQDVQRYLKKAQTLNGKLDLAADKIEQFNAEEEAFGWLPSIYPQRKKIQDGLNPYLRLYETAVEFSTKYRAWTEGPYNKVNPDQVETDVGNYWRGLYKLEKTFHDSPSALAMTKKVRAKVDDFKQHIPLIQVICNPGLRPRHWEAMSSIAGYPLQPADDSTVFSFLDMNLEPYLDRFEGISEAASKEYSLEKAMEKMINEWDAMEFVILPYRESGTSILSSVDEIQMLLDDHIIKTQTMRGSPFIKPYEKQMREWEGKLLLLQEILDEWLKVQATWLYLEPIFSSPDIMSQMPEEGRRFTTVDKTWRDIMKSVLQDKHVLSVVTIERMLERLKKSNELLELILKGLNEYLEKKRLFFPRFFFLSNDELLEILSETKDPTRVQPHLKKCFEGIAKVEFTESLDITHMKSSEGEVVELVDTISTAKARGQVEKWLVELERVMIKSIHKVIKDAILAYTQNERINWVRQWPGQTVLCVSQTFWTLEVQTAIAKGQEALEEYLERCNKQIDDIVTLVRGKLSKQNRVTLGALVVLDVHARDVLTTLVKKKVNDDSDFEWLSQLRYYWQENNLETKMINAGLRYGYEYLGNSPRLVITPLTDRCYRTLFGALHLHLGGAPEGPAGTGKTETTKDLAKAVAKQCVVFNCSDGLDYLALGKFFKGLLSCGAWACFDEFNRIDLEVLSVVAQQILTIQRGINAGADLLVFEGTELKLDPTCAVFITMNPGYAGRSELPDNLKALFRTVAMMVPDYAMIAEIVLYSCGFVTARPLSVKIVATYRLCSEQLSSQHHYDYGMRAVKSVLTAAGNLKLKYPNENEEILLLRSIIDVNLPKFLSHDLPLFEGITSDLFPGVKLPKPDYNDLLGAIKDNCDSMNLQMTRFFSEKILQIYEMMIVRHGFMIVGEPFGGKTSAYRVLAGALNDLCEKGLMEENKVQITVLNPKSVTMGQLYGQFDLVSHEWSDGILAVSFRAFAASSTPDRKWLIFDGPVDAVWIENMNTVLDDNKKLCLMSGEIIQMSPQMNLIFEPMDLEVASPATVSRCGMIYMEPHMLGWRPLMLSWINLLPATITIIQKEFIIGLFDRMVPVSVEFIRKHTKELSPTSDTNLVRSLMNLIDCFMSDFADEVKVRERNDRETYSLLEGIFLFSLIWSVGASCKDDDRLKFNKILRELMEGPISDITRNRFKLLSGTEQTSSKRLTVPFPEKGTIYDYQFITEGIGKWEPWVKKLAKAPPIPKDVMFNEIIVPTLDTIRYSALMELLTTHQKPSIFVGPTGTGKSVYIINFLLNQLNKDIYKPLLINFSAQTTAAQTQNIIMSKLDKRRKGVFGPPLGKKMVVFVDDVNMPAREVYGAQPPIELLRQWLDHWNWYDLKDCSMIKLVDIQIMCAMGPPGGGRNPVTPRYMRHFNIITINEFSDKSMFTIFSRILTWHLKTCYKFPDDFLDLTTQIVNGTMTLYKEAMKNLLPTPAKSHYLFNLRDFSRVIQGVCLSRPETAETKEVIKRLWVHEVLRVYYDRLLDNADRSWLISYIQEILKTYMEENFHELFQSLDFDNDGIVEEDDLRSLMFCDFHDPKREDTNYREIADVDALRVIAEAHLEEYNNMSKKTMNLVLFRFAIEHISRISRILKQPRSHALLVGVGGSGRQSVTRLAAHMADSSVFQVEISKGYGNSEWHEDLKVILRKCAEGEMQGVFLFTDTQIKKESFLEDVNNLLNAGEVPNLFALDEKQEICDKMRQIDRQRDKTKQTDGSPIALFNMFVDRCRNQLHVVLAMSPIGDAFRIRLRKFPALVNCCTIDWFQSWPEDALQAVASRFLEDIEMSEEIRDGCIEMCKSFHTSTIDLSTSFYVELQRYNYVTPTSYLELISTFKLLLEKKRSEVMKMKKRYEVGLDKLDSAASQVATMQFELEALHPQLKVASKEVDEMMLIIERESVEVSKTEKIVKADETIANEQAMAAKAIKDECDADLAGALPILESALTALDTLTAQDITVVKSMKSPPAGVKLVMEAICILKGIKADKIPDPTGTGKKIEDFWGPAKRLLGDIRFLQSLHEYDKDNIPPAYMNIIRKNYIPNPDFVPEKIRNASTAAEGLCKWVIAMDSYDKVAKIVAPKKIKLAAAEGELKIAMDGLKKKQAALRDVQDKLARLQDTLELNKQKKADLENQVDLCSKKLERAEQLIGGLGGEKTRWSQTALELGQLYINLTGDILVSSGVVAYLGAFTSNYRQNQIKEWTNLCKRRDIPCSEDYSLMNILGEAVTIRAWNIAGLPSDSFSIDNGIIIMNARRWPLMIDPQGQANKWIKNMEKTNSLHLIKLSDPDYVRTLENCIQFGTPVLLENVGEELDPILEPLLLKQTFKQGGSTCIRLGDSTIEYSPDFRFYITTKLRNPHYLPETSVTLLNFMITSEGMQDQLLGIVVARERPDLEEEKQALILQGAENKRQLKEIEDKILEVLSSSEGNILEDETAIKILSSSKALANEISQKQEVAEETEKKIDSTRMGYRPIAVHSTILFFSIADLANIEPMYQYSLTWFINLFILSIENSEKSEILSKRLQILKDHFTYSLYVNVCRSLFEKDKLLFSFCLTVNLLIHERLINKAEWRFLLTGGIGLDNPHANPCTWLPQKSWDEICRLDDLSAFKNIRREFMRLKDGWKKVYDSLEPHHEVFPDDWEDKTSEFQRMLIIRCLRPDKVIPMLQEFITNRLGRAFIEPPPFDLSKAFADSNCCAPLIFVLSPGADPMAALLKFADDQGYGGTKLSSLSLGQGQGPIAMKMLEKAVKEGTWVVLQNCHLATSWMPTLEKVCEELSIETTHPDFRIWLTSYPSPNFPVSVLQNGVKMTNEAPKGLRANIIRSYLMDPISDPEFFGSCKKPEEFKKLLYGLCFFHALVQERRKFGPLGWNIPYEFNETDLRISVQQLHMFLNQYEELPYDALRYMTGECNYGGRVTDDWDRRTLRSILNKFFNPELVQNPHYKFDSSGIYFAPPSGDSRSQIGWGKSTQGVMVTGFPVNRKVRRWQDKVRFISDSCLNSSQSRSADAGAKSSDEVVDEVAGDILGKLPNNFDVESAMRRYPTTYTQSMNTVLVQEMGRFNKLLQTIRDSCINIQKAIKGLVVMSTDLEEVVSSILNVKIPGMWMGKSYPSLKPLGSYVNDFLARLKFLQQWYEVGPPPVFWLSGFFFTQAFLTGAQQNYARKHTIPIDLLGFDYEVMEDKEYKHAPEDGVFIHGLFLDGASWNRKIKKLAESHPKILYDTVPVMWLKPCKRTDIPERPSYTAPLYKTSERRGTLSTTGHSTNFVIAMILPSDQPKEHWIGRGVALLCQLNS</sequence>
<dbReference type="PROSITE" id="PS50222">
    <property type="entry name" value="EF_HAND_2"/>
    <property type="match status" value="1"/>
</dbReference>
<evidence type="ECO:0000256" key="5">
    <source>
        <dbReference type="ARBA" id="ARBA00022701"/>
    </source>
</evidence>